<dbReference type="RefSeq" id="WP_129885943.1">
    <property type="nucleotide sequence ID" value="NZ_CP035758.1"/>
</dbReference>
<protein>
    <recommendedName>
        <fullName evidence="3">Glycosyl hydrolase family 32 N-terminal domain-containing protein</fullName>
    </recommendedName>
</protein>
<name>A0A4P6JJP2_KTERU</name>
<dbReference type="Proteomes" id="UP000290365">
    <property type="component" value="Chromosome"/>
</dbReference>
<sequence length="339" mass="38917">MNSAPNIKVLSKIKVFDGRTREGFGQISNLEKNADAFIARRDQQWWMFFSGRERSEHTNVVQLCSATLPPGECLSSTNWRITTDPTDPTKALPLLPPPPEGAWDATGYHCPAYVRGWNPALNAGKGGWQERIYYASCKQWSLEGPYAIGCVEWDGTAWTRHEEPVLQGIEAWENNNVAEPYVIYHDGKWRMWYCAAPSGQYITGYAESRDGISQWEKRAPFFAQEIFDAAVLQVNKRYEMITARRALRFSFHESSLSAQDGLWWSYCAQLSTHPQDWSEPLQLLQADDGTSWHKNGAWHPTFHYDEQRPDRMYVFFNGLYQDTHTPFGLSIGRLECSLE</sequence>
<dbReference type="KEGG" id="kbs:EPA93_04750"/>
<evidence type="ECO:0000313" key="2">
    <source>
        <dbReference type="Proteomes" id="UP000290365"/>
    </source>
</evidence>
<evidence type="ECO:0000313" key="1">
    <source>
        <dbReference type="EMBL" id="QBD75344.1"/>
    </source>
</evidence>
<dbReference type="SUPFAM" id="SSF75005">
    <property type="entry name" value="Arabinanase/levansucrase/invertase"/>
    <property type="match status" value="1"/>
</dbReference>
<dbReference type="InterPro" id="IPR023296">
    <property type="entry name" value="Glyco_hydro_beta-prop_sf"/>
</dbReference>
<accession>A0A4P6JJP2</accession>
<evidence type="ECO:0008006" key="3">
    <source>
        <dbReference type="Google" id="ProtNLM"/>
    </source>
</evidence>
<dbReference type="AlphaFoldDB" id="A0A4P6JJP2"/>
<proteinExistence type="predicted"/>
<dbReference type="OrthoDB" id="9758923at2"/>
<organism evidence="1 2">
    <name type="scientific">Ktedonosporobacter rubrisoli</name>
    <dbReference type="NCBI Taxonomy" id="2509675"/>
    <lineage>
        <taxon>Bacteria</taxon>
        <taxon>Bacillati</taxon>
        <taxon>Chloroflexota</taxon>
        <taxon>Ktedonobacteria</taxon>
        <taxon>Ktedonobacterales</taxon>
        <taxon>Ktedonosporobacteraceae</taxon>
        <taxon>Ktedonosporobacter</taxon>
    </lineage>
</organism>
<gene>
    <name evidence="1" type="ORF">EPA93_04750</name>
</gene>
<reference evidence="1 2" key="1">
    <citation type="submission" date="2019-01" db="EMBL/GenBank/DDBJ databases">
        <title>Ktedonosporobacter rubrisoli SCAWS-G2.</title>
        <authorList>
            <person name="Huang Y."/>
            <person name="Yan B."/>
        </authorList>
    </citation>
    <scope>NUCLEOTIDE SEQUENCE [LARGE SCALE GENOMIC DNA]</scope>
    <source>
        <strain evidence="1 2">SCAWS-G2</strain>
    </source>
</reference>
<keyword evidence="2" id="KW-1185">Reference proteome</keyword>
<dbReference type="Gene3D" id="2.115.10.20">
    <property type="entry name" value="Glycosyl hydrolase domain, family 43"/>
    <property type="match status" value="1"/>
</dbReference>
<dbReference type="EMBL" id="CP035758">
    <property type="protein sequence ID" value="QBD75344.1"/>
    <property type="molecule type" value="Genomic_DNA"/>
</dbReference>